<dbReference type="PANTHER" id="PTHR18806">
    <property type="entry name" value="RBM25 PROTEIN"/>
    <property type="match status" value="1"/>
</dbReference>
<feature type="domain" description="PWI" evidence="3">
    <location>
        <begin position="691"/>
        <end position="783"/>
    </location>
</feature>
<feature type="compositionally biased region" description="Pro residues" evidence="2">
    <location>
        <begin position="59"/>
        <end position="69"/>
    </location>
</feature>
<dbReference type="Proteomes" id="UP000799750">
    <property type="component" value="Unassembled WGS sequence"/>
</dbReference>
<dbReference type="AlphaFoldDB" id="A0A6A6QB44"/>
<keyword evidence="1" id="KW-0507">mRNA processing</keyword>
<name>A0A6A6QB44_9PEZI</name>
<protein>
    <recommendedName>
        <fullName evidence="3">PWI domain-containing protein</fullName>
    </recommendedName>
</protein>
<dbReference type="GO" id="GO:0003729">
    <property type="term" value="F:mRNA binding"/>
    <property type="evidence" value="ECO:0007669"/>
    <property type="project" value="TreeGrafter"/>
</dbReference>
<evidence type="ECO:0000259" key="3">
    <source>
        <dbReference type="PROSITE" id="PS51025"/>
    </source>
</evidence>
<dbReference type="PANTHER" id="PTHR18806:SF4">
    <property type="entry name" value="RNA-BINDING PROTEIN 25"/>
    <property type="match status" value="1"/>
</dbReference>
<dbReference type="InterPro" id="IPR052768">
    <property type="entry name" value="RBM25"/>
</dbReference>
<dbReference type="InterPro" id="IPR036483">
    <property type="entry name" value="PWI_dom_sf"/>
</dbReference>
<dbReference type="Pfam" id="PF01480">
    <property type="entry name" value="PWI"/>
    <property type="match status" value="1"/>
</dbReference>
<feature type="region of interest" description="Disordered" evidence="2">
    <location>
        <begin position="221"/>
        <end position="240"/>
    </location>
</feature>
<dbReference type="SUPFAM" id="SSF101233">
    <property type="entry name" value="PWI domain"/>
    <property type="match status" value="1"/>
</dbReference>
<proteinExistence type="predicted"/>
<feature type="region of interest" description="Disordered" evidence="2">
    <location>
        <begin position="385"/>
        <end position="482"/>
    </location>
</feature>
<evidence type="ECO:0000313" key="4">
    <source>
        <dbReference type="EMBL" id="KAF2489299.1"/>
    </source>
</evidence>
<feature type="region of interest" description="Disordered" evidence="2">
    <location>
        <begin position="1"/>
        <end position="116"/>
    </location>
</feature>
<dbReference type="PROSITE" id="PS51025">
    <property type="entry name" value="PWI"/>
    <property type="match status" value="1"/>
</dbReference>
<dbReference type="OrthoDB" id="6275295at2759"/>
<dbReference type="Gene3D" id="1.20.1390.10">
    <property type="entry name" value="PWI domain"/>
    <property type="match status" value="1"/>
</dbReference>
<accession>A0A6A6QB44</accession>
<keyword evidence="5" id="KW-1185">Reference proteome</keyword>
<sequence>MYNYQAPGQFQRPPSGYGAPPGMPPPPGMGAPPGMPAPGTVAPPGMAQAQGSLPGRPAGLPPNFQPPVNMPNINFNAPVIRLGTSGPTRQDSSGGRRDNAADSGSAGGRRGLGHEYRGADRGFQMREPLVSLNPPTREEIARTIFVNNITEALGNKSGGGDDFDHDLQRILRCAGGLRRWTRATDANGQPCKFGFAEYEDSQGLATAAKIFQDIEVPVKKQEPKAKRDVEKEGVDGEEEKKKVEKATLQVVVDEASVKYADEWQERKKESEEEVEFRTDTAKNNLADVLASLFNPPPQNSIDADVAMYGDMVMQGGDVKPEGTNAEVVTIPLTVEDELSDIPEDMRETVAAEISAFRDRSHRRDMERLRQEEELEAAQWARNVAGSKANRLGSPPRSAPLGPAGGANGIPVGPRGERGVHGAPSGPKGFGAQIPKDYQGGVSFVNGGTNGSGSAGWLKRDDEDDSASDSEIERRHKAKKEADLEKQYLDYERRWINREKSRGLALEREKARDTQEEADKEKVAAEMAKKLKDWNDETEATTKSHEYYRDHVVWARKRADVRLRELQADNIDREQEKRDNAHKDRLRKKERDMADNFLDQLYPDVPAQEAAAPFKLSLGAAAQKVNAAAAPRRSAAEIESLLEDEEEEEVTTRRVLVPIQIDTAAEAASLTPEERKEATRQLAQTIPVSNKEALFSWEVKWDFFDDAALEGTIMPFVEKKIMDYLGVQEQQMIDFIGNHLRNRGKPEDLVSEFEALLDDDAEQFVMKLWRMLIFCSESAAKGLS</sequence>
<feature type="compositionally biased region" description="Low complexity" evidence="2">
    <location>
        <begin position="37"/>
        <end position="47"/>
    </location>
</feature>
<evidence type="ECO:0000256" key="1">
    <source>
        <dbReference type="ARBA" id="ARBA00022664"/>
    </source>
</evidence>
<dbReference type="SMART" id="SM00311">
    <property type="entry name" value="PWI"/>
    <property type="match status" value="1"/>
</dbReference>
<evidence type="ECO:0000313" key="5">
    <source>
        <dbReference type="Proteomes" id="UP000799750"/>
    </source>
</evidence>
<evidence type="ECO:0000256" key="2">
    <source>
        <dbReference type="SAM" id="MobiDB-lite"/>
    </source>
</evidence>
<dbReference type="InterPro" id="IPR035979">
    <property type="entry name" value="RBD_domain_sf"/>
</dbReference>
<feature type="compositionally biased region" description="Pro residues" evidence="2">
    <location>
        <begin position="21"/>
        <end position="36"/>
    </location>
</feature>
<dbReference type="SUPFAM" id="SSF54928">
    <property type="entry name" value="RNA-binding domain, RBD"/>
    <property type="match status" value="1"/>
</dbReference>
<gene>
    <name evidence="4" type="ORF">BU16DRAFT_531618</name>
</gene>
<organism evidence="4 5">
    <name type="scientific">Lophium mytilinum</name>
    <dbReference type="NCBI Taxonomy" id="390894"/>
    <lineage>
        <taxon>Eukaryota</taxon>
        <taxon>Fungi</taxon>
        <taxon>Dikarya</taxon>
        <taxon>Ascomycota</taxon>
        <taxon>Pezizomycotina</taxon>
        <taxon>Dothideomycetes</taxon>
        <taxon>Pleosporomycetidae</taxon>
        <taxon>Mytilinidiales</taxon>
        <taxon>Mytilinidiaceae</taxon>
        <taxon>Lophium</taxon>
    </lineage>
</organism>
<reference evidence="4" key="1">
    <citation type="journal article" date="2020" name="Stud. Mycol.">
        <title>101 Dothideomycetes genomes: a test case for predicting lifestyles and emergence of pathogens.</title>
        <authorList>
            <person name="Haridas S."/>
            <person name="Albert R."/>
            <person name="Binder M."/>
            <person name="Bloem J."/>
            <person name="Labutti K."/>
            <person name="Salamov A."/>
            <person name="Andreopoulos B."/>
            <person name="Baker S."/>
            <person name="Barry K."/>
            <person name="Bills G."/>
            <person name="Bluhm B."/>
            <person name="Cannon C."/>
            <person name="Castanera R."/>
            <person name="Culley D."/>
            <person name="Daum C."/>
            <person name="Ezra D."/>
            <person name="Gonzalez J."/>
            <person name="Henrissat B."/>
            <person name="Kuo A."/>
            <person name="Liang C."/>
            <person name="Lipzen A."/>
            <person name="Lutzoni F."/>
            <person name="Magnuson J."/>
            <person name="Mondo S."/>
            <person name="Nolan M."/>
            <person name="Ohm R."/>
            <person name="Pangilinan J."/>
            <person name="Park H.-J."/>
            <person name="Ramirez L."/>
            <person name="Alfaro M."/>
            <person name="Sun H."/>
            <person name="Tritt A."/>
            <person name="Yoshinaga Y."/>
            <person name="Zwiers L.-H."/>
            <person name="Turgeon B."/>
            <person name="Goodwin S."/>
            <person name="Spatafora J."/>
            <person name="Crous P."/>
            <person name="Grigoriev I."/>
        </authorList>
    </citation>
    <scope>NUCLEOTIDE SEQUENCE</scope>
    <source>
        <strain evidence="4">CBS 269.34</strain>
    </source>
</reference>
<dbReference type="InterPro" id="IPR002483">
    <property type="entry name" value="PWI_dom"/>
</dbReference>
<dbReference type="EMBL" id="MU004199">
    <property type="protein sequence ID" value="KAF2489299.1"/>
    <property type="molecule type" value="Genomic_DNA"/>
</dbReference>
<dbReference type="GO" id="GO:0006397">
    <property type="term" value="P:mRNA processing"/>
    <property type="evidence" value="ECO:0007669"/>
    <property type="project" value="UniProtKB-KW"/>
</dbReference>
<feature type="region of interest" description="Disordered" evidence="2">
    <location>
        <begin position="501"/>
        <end position="522"/>
    </location>
</feature>
<dbReference type="GO" id="GO:0005681">
    <property type="term" value="C:spliceosomal complex"/>
    <property type="evidence" value="ECO:0007669"/>
    <property type="project" value="TreeGrafter"/>
</dbReference>